<evidence type="ECO:0000313" key="5">
    <source>
        <dbReference type="Proteomes" id="UP000193467"/>
    </source>
</evidence>
<dbReference type="Proteomes" id="UP000193467">
    <property type="component" value="Unassembled WGS sequence"/>
</dbReference>
<keyword evidence="5" id="KW-1185">Reference proteome</keyword>
<dbReference type="OrthoDB" id="1888931at2759"/>
<organism evidence="4 5">
    <name type="scientific">Leucosporidium creatinivorum</name>
    <dbReference type="NCBI Taxonomy" id="106004"/>
    <lineage>
        <taxon>Eukaryota</taxon>
        <taxon>Fungi</taxon>
        <taxon>Dikarya</taxon>
        <taxon>Basidiomycota</taxon>
        <taxon>Pucciniomycotina</taxon>
        <taxon>Microbotryomycetes</taxon>
        <taxon>Leucosporidiales</taxon>
        <taxon>Leucosporidium</taxon>
    </lineage>
</organism>
<keyword evidence="2" id="KW-0521">NADP</keyword>
<evidence type="ECO:0000313" key="4">
    <source>
        <dbReference type="EMBL" id="ORY81227.1"/>
    </source>
</evidence>
<dbReference type="GO" id="GO:0016491">
    <property type="term" value="F:oxidoreductase activity"/>
    <property type="evidence" value="ECO:0007669"/>
    <property type="project" value="UniProtKB-KW"/>
</dbReference>
<dbReference type="PRINTS" id="PR00080">
    <property type="entry name" value="SDRFAMILY"/>
</dbReference>
<dbReference type="Gene3D" id="3.40.50.720">
    <property type="entry name" value="NAD(P)-binding Rossmann-like Domain"/>
    <property type="match status" value="1"/>
</dbReference>
<dbReference type="SUPFAM" id="SSF51735">
    <property type="entry name" value="NAD(P)-binding Rossmann-fold domains"/>
    <property type="match status" value="1"/>
</dbReference>
<accession>A0A1Y2FC81</accession>
<sequence>MAPTLQGKVAIITGAASGIGFSTAQSFLAAGVQGLALVDLSLLALQDAFSSALASPEGQQRILLLEADVSDEASVISYVSRTVERFGKLDISVQNAGIAQQPISIMDQEVDAWDRMMRVNVRGPFLGVKHSLKAILASPSGGKGGSIVLTASQLGLDGAPELSAYCSSKFAVRGLMLSAAAEAGPQGVRVNAICPGPVVTPMMEKTPREQWTTFAGKAMLGRLGQPEEIASGILFLASEESAFVTGASLKVDGGWSRFA</sequence>
<dbReference type="InterPro" id="IPR002347">
    <property type="entry name" value="SDR_fam"/>
</dbReference>
<reference evidence="4 5" key="1">
    <citation type="submission" date="2016-07" db="EMBL/GenBank/DDBJ databases">
        <title>Pervasive Adenine N6-methylation of Active Genes in Fungi.</title>
        <authorList>
            <consortium name="DOE Joint Genome Institute"/>
            <person name="Mondo S.J."/>
            <person name="Dannebaum R.O."/>
            <person name="Kuo R.C."/>
            <person name="Labutti K."/>
            <person name="Haridas S."/>
            <person name="Kuo A."/>
            <person name="Salamov A."/>
            <person name="Ahrendt S.R."/>
            <person name="Lipzen A."/>
            <person name="Sullivan W."/>
            <person name="Andreopoulos W.B."/>
            <person name="Clum A."/>
            <person name="Lindquist E."/>
            <person name="Daum C."/>
            <person name="Ramamoorthy G.K."/>
            <person name="Gryganskyi A."/>
            <person name="Culley D."/>
            <person name="Magnuson J.K."/>
            <person name="James T.Y."/>
            <person name="O'Malley M.A."/>
            <person name="Stajich J.E."/>
            <person name="Spatafora J.W."/>
            <person name="Visel A."/>
            <person name="Grigoriev I.V."/>
        </authorList>
    </citation>
    <scope>NUCLEOTIDE SEQUENCE [LARGE SCALE GENOMIC DNA]</scope>
    <source>
        <strain evidence="4 5">62-1032</strain>
    </source>
</reference>
<proteinExistence type="inferred from homology"/>
<dbReference type="PANTHER" id="PTHR24321:SF8">
    <property type="entry name" value="ESTRADIOL 17-BETA-DEHYDROGENASE 8-RELATED"/>
    <property type="match status" value="1"/>
</dbReference>
<keyword evidence="3" id="KW-0560">Oxidoreductase</keyword>
<dbReference type="PANTHER" id="PTHR24321">
    <property type="entry name" value="DEHYDROGENASES, SHORT CHAIN"/>
    <property type="match status" value="1"/>
</dbReference>
<dbReference type="InParanoid" id="A0A1Y2FC81"/>
<dbReference type="STRING" id="106004.A0A1Y2FC81"/>
<dbReference type="EMBL" id="MCGR01000023">
    <property type="protein sequence ID" value="ORY81227.1"/>
    <property type="molecule type" value="Genomic_DNA"/>
</dbReference>
<evidence type="ECO:0000256" key="2">
    <source>
        <dbReference type="ARBA" id="ARBA00022857"/>
    </source>
</evidence>
<gene>
    <name evidence="4" type="ORF">BCR35DRAFT_325086</name>
</gene>
<dbReference type="InterPro" id="IPR036291">
    <property type="entry name" value="NAD(P)-bd_dom_sf"/>
</dbReference>
<evidence type="ECO:0000256" key="3">
    <source>
        <dbReference type="ARBA" id="ARBA00023002"/>
    </source>
</evidence>
<dbReference type="PROSITE" id="PS00061">
    <property type="entry name" value="ADH_SHORT"/>
    <property type="match status" value="1"/>
</dbReference>
<dbReference type="AlphaFoldDB" id="A0A1Y2FC81"/>
<dbReference type="FunFam" id="3.40.50.720:FF:000084">
    <property type="entry name" value="Short-chain dehydrogenase reductase"/>
    <property type="match status" value="1"/>
</dbReference>
<comment type="caution">
    <text evidence="4">The sequence shown here is derived from an EMBL/GenBank/DDBJ whole genome shotgun (WGS) entry which is preliminary data.</text>
</comment>
<dbReference type="PRINTS" id="PR00081">
    <property type="entry name" value="GDHRDH"/>
</dbReference>
<evidence type="ECO:0000256" key="1">
    <source>
        <dbReference type="ARBA" id="ARBA00006484"/>
    </source>
</evidence>
<protein>
    <submittedName>
        <fullName evidence="4">Putative short-chain dehydrogenase</fullName>
    </submittedName>
</protein>
<dbReference type="CDD" id="cd05233">
    <property type="entry name" value="SDR_c"/>
    <property type="match status" value="1"/>
</dbReference>
<dbReference type="InterPro" id="IPR020904">
    <property type="entry name" value="Sc_DH/Rdtase_CS"/>
</dbReference>
<dbReference type="Pfam" id="PF13561">
    <property type="entry name" value="adh_short_C2"/>
    <property type="match status" value="1"/>
</dbReference>
<name>A0A1Y2FC81_9BASI</name>
<comment type="similarity">
    <text evidence="1">Belongs to the short-chain dehydrogenases/reductases (SDR) family.</text>
</comment>